<dbReference type="Gene3D" id="3.40.50.1820">
    <property type="entry name" value="alpha/beta hydrolase"/>
    <property type="match status" value="1"/>
</dbReference>
<dbReference type="GO" id="GO:0016787">
    <property type="term" value="F:hydrolase activity"/>
    <property type="evidence" value="ECO:0007669"/>
    <property type="project" value="UniProtKB-KW"/>
</dbReference>
<dbReference type="PANTHER" id="PTHR16138:SF7">
    <property type="entry name" value="PALMITOYL-PROTEIN THIOESTERASE ABHD10, MITOCHONDRIAL"/>
    <property type="match status" value="1"/>
</dbReference>
<sequence length="219" mass="24301">MSVIYLHGFGSGPKSTKAAFFQRRLQQIGILLQVPDLNQGQFSQLTLTRQIQQVCWQLAECAYPPTTLIGSSLGGVVAAWVAERQACVQRLILLAPAFGFLSHWLPRLGAEAVETWQRTGSLSVFHYGEGRPLPLEYGFVTDAQGYPDGALQRPVPTLILHGIQDETIPIQASRDYVAHRPWAQLMPLESDHSLTNVLEPIWQASCRFCGWIDACEGTQ</sequence>
<evidence type="ECO:0000256" key="1">
    <source>
        <dbReference type="ARBA" id="ARBA00022801"/>
    </source>
</evidence>
<dbReference type="SUPFAM" id="SSF53474">
    <property type="entry name" value="alpha/beta-Hydrolases"/>
    <property type="match status" value="1"/>
</dbReference>
<accession>A0ABT0CBC9</accession>
<evidence type="ECO:0000313" key="3">
    <source>
        <dbReference type="Proteomes" id="UP000830835"/>
    </source>
</evidence>
<dbReference type="InterPro" id="IPR008886">
    <property type="entry name" value="UPF0227/Esterase_YqiA"/>
</dbReference>
<evidence type="ECO:0000313" key="2">
    <source>
        <dbReference type="EMBL" id="MCJ2543098.1"/>
    </source>
</evidence>
<dbReference type="Proteomes" id="UP000830835">
    <property type="component" value="Unassembled WGS sequence"/>
</dbReference>
<protein>
    <submittedName>
        <fullName evidence="2">Alpha/beta fold hydrolase</fullName>
    </submittedName>
</protein>
<comment type="caution">
    <text evidence="2">The sequence shown here is derived from an EMBL/GenBank/DDBJ whole genome shotgun (WGS) entry which is preliminary data.</text>
</comment>
<dbReference type="InterPro" id="IPR052382">
    <property type="entry name" value="ABHD10_acyl-thioesterase"/>
</dbReference>
<keyword evidence="1 2" id="KW-0378">Hydrolase</keyword>
<dbReference type="RefSeq" id="WP_244350376.1">
    <property type="nucleotide sequence ID" value="NZ_JAFIRA010000021.1"/>
</dbReference>
<keyword evidence="3" id="KW-1185">Reference proteome</keyword>
<organism evidence="2 3">
    <name type="scientific">Thermostichus vulcanus str. 'Rupite'</name>
    <dbReference type="NCBI Taxonomy" id="2813851"/>
    <lineage>
        <taxon>Bacteria</taxon>
        <taxon>Bacillati</taxon>
        <taxon>Cyanobacteriota</taxon>
        <taxon>Cyanophyceae</taxon>
        <taxon>Thermostichales</taxon>
        <taxon>Thermostichaceae</taxon>
        <taxon>Thermostichus</taxon>
    </lineage>
</organism>
<name>A0ABT0CBC9_THEVL</name>
<gene>
    <name evidence="2" type="ORF">JX360_09295</name>
</gene>
<dbReference type="Pfam" id="PF05728">
    <property type="entry name" value="UPF0227"/>
    <property type="match status" value="1"/>
</dbReference>
<dbReference type="InterPro" id="IPR029058">
    <property type="entry name" value="AB_hydrolase_fold"/>
</dbReference>
<dbReference type="EMBL" id="JAFIRA010000021">
    <property type="protein sequence ID" value="MCJ2543098.1"/>
    <property type="molecule type" value="Genomic_DNA"/>
</dbReference>
<dbReference type="PANTHER" id="PTHR16138">
    <property type="entry name" value="MYCOPHENOLIC ACID ACYL-GLUCURONIDE ESTERASE, MITOCHONDRIAL"/>
    <property type="match status" value="1"/>
</dbReference>
<proteinExistence type="predicted"/>
<reference evidence="2" key="1">
    <citation type="submission" date="2021-02" db="EMBL/GenBank/DDBJ databases">
        <title>The CRISPR/cas machinery reduction and long-range gene transfer in the hot spring cyanobacterium Synechococcus.</title>
        <authorList>
            <person name="Dvorak P."/>
            <person name="Jahodarova E."/>
            <person name="Hasler P."/>
            <person name="Poulickova A."/>
        </authorList>
    </citation>
    <scope>NUCLEOTIDE SEQUENCE</scope>
    <source>
        <strain evidence="2">Rupite</strain>
    </source>
</reference>